<dbReference type="EMBL" id="FJUW01000051">
    <property type="protein sequence ID" value="CZT09614.1"/>
    <property type="molecule type" value="Genomic_DNA"/>
</dbReference>
<dbReference type="Proteomes" id="UP000178129">
    <property type="component" value="Unassembled WGS sequence"/>
</dbReference>
<sequence>MAYPKSSSSSTKAHSGSHSGSSSHKSTSSQSHSLSRTSKHHSSSSSSSPKNSTSNSKSVSNPETLERFVRDERDHRSYAVEQYDAYQEAEKRKREERLRDVVRKKY</sequence>
<feature type="region of interest" description="Disordered" evidence="1">
    <location>
        <begin position="1"/>
        <end position="106"/>
    </location>
</feature>
<keyword evidence="3" id="KW-1185">Reference proteome</keyword>
<feature type="compositionally biased region" description="Basic and acidic residues" evidence="1">
    <location>
        <begin position="88"/>
        <end position="106"/>
    </location>
</feature>
<reference evidence="3" key="1">
    <citation type="submission" date="2016-03" db="EMBL/GenBank/DDBJ databases">
        <authorList>
            <person name="Ploux O."/>
        </authorList>
    </citation>
    <scope>NUCLEOTIDE SEQUENCE [LARGE SCALE GENOMIC DNA]</scope>
    <source>
        <strain evidence="3">UK7</strain>
    </source>
</reference>
<evidence type="ECO:0000313" key="3">
    <source>
        <dbReference type="Proteomes" id="UP000178129"/>
    </source>
</evidence>
<gene>
    <name evidence="2" type="ORF">RCO7_03719</name>
</gene>
<feature type="compositionally biased region" description="Low complexity" evidence="1">
    <location>
        <begin position="43"/>
        <end position="61"/>
    </location>
</feature>
<protein>
    <submittedName>
        <fullName evidence="2">Uncharacterized protein</fullName>
    </submittedName>
</protein>
<organism evidence="2 3">
    <name type="scientific">Rhynchosporium graminicola</name>
    <dbReference type="NCBI Taxonomy" id="2792576"/>
    <lineage>
        <taxon>Eukaryota</taxon>
        <taxon>Fungi</taxon>
        <taxon>Dikarya</taxon>
        <taxon>Ascomycota</taxon>
        <taxon>Pezizomycotina</taxon>
        <taxon>Leotiomycetes</taxon>
        <taxon>Helotiales</taxon>
        <taxon>Ploettnerulaceae</taxon>
        <taxon>Rhynchosporium</taxon>
    </lineage>
</organism>
<dbReference type="AlphaFoldDB" id="A0A1E1LGR0"/>
<evidence type="ECO:0000313" key="2">
    <source>
        <dbReference type="EMBL" id="CZT09614.1"/>
    </source>
</evidence>
<dbReference type="InParanoid" id="A0A1E1LGR0"/>
<feature type="compositionally biased region" description="Basic and acidic residues" evidence="1">
    <location>
        <begin position="64"/>
        <end position="78"/>
    </location>
</feature>
<comment type="caution">
    <text evidence="2">The sequence shown here is derived from an EMBL/GenBank/DDBJ whole genome shotgun (WGS) entry which is preliminary data.</text>
</comment>
<name>A0A1E1LGR0_9HELO</name>
<evidence type="ECO:0000256" key="1">
    <source>
        <dbReference type="SAM" id="MobiDB-lite"/>
    </source>
</evidence>
<feature type="compositionally biased region" description="Low complexity" evidence="1">
    <location>
        <begin position="1"/>
        <end position="36"/>
    </location>
</feature>
<proteinExistence type="predicted"/>
<accession>A0A1E1LGR0</accession>